<dbReference type="InterPro" id="IPR027640">
    <property type="entry name" value="Kinesin-like_fam"/>
</dbReference>
<evidence type="ECO:0000256" key="5">
    <source>
        <dbReference type="PROSITE-ProRule" id="PRU00283"/>
    </source>
</evidence>
<dbReference type="SMART" id="SM00129">
    <property type="entry name" value="KISc"/>
    <property type="match status" value="1"/>
</dbReference>
<evidence type="ECO:0000256" key="4">
    <source>
        <dbReference type="ARBA" id="ARBA00023212"/>
    </source>
</evidence>
<dbReference type="InterPro" id="IPR036961">
    <property type="entry name" value="Kinesin_motor_dom_sf"/>
</dbReference>
<keyword evidence="2 5" id="KW-0547">Nucleotide-binding</keyword>
<dbReference type="HOGENOM" id="CLU_001485_2_1_1"/>
<keyword evidence="5 6" id="KW-0505">Motor protein</keyword>
<dbReference type="GO" id="GO:0007052">
    <property type="term" value="P:mitotic spindle organization"/>
    <property type="evidence" value="ECO:0007669"/>
    <property type="project" value="TreeGrafter"/>
</dbReference>
<evidence type="ECO:0000313" key="10">
    <source>
        <dbReference type="Proteomes" id="UP000014760"/>
    </source>
</evidence>
<dbReference type="GO" id="GO:0007018">
    <property type="term" value="P:microtubule-based movement"/>
    <property type="evidence" value="ECO:0007669"/>
    <property type="project" value="InterPro"/>
</dbReference>
<dbReference type="OMA" id="QFFRTCG"/>
<feature type="binding site" evidence="5">
    <location>
        <begin position="78"/>
        <end position="85"/>
    </location>
    <ligand>
        <name>ATP</name>
        <dbReference type="ChEBI" id="CHEBI:30616"/>
    </ligand>
</feature>
<evidence type="ECO:0000256" key="1">
    <source>
        <dbReference type="ARBA" id="ARBA00004245"/>
    </source>
</evidence>
<dbReference type="OrthoDB" id="3176171at2759"/>
<evidence type="ECO:0000313" key="8">
    <source>
        <dbReference type="EMBL" id="ELU07804.1"/>
    </source>
</evidence>
<protein>
    <recommendedName>
        <fullName evidence="6">Kinesin-like protein</fullName>
    </recommendedName>
</protein>
<dbReference type="GO" id="GO:0008017">
    <property type="term" value="F:microtubule binding"/>
    <property type="evidence" value="ECO:0007669"/>
    <property type="project" value="InterPro"/>
</dbReference>
<dbReference type="EMBL" id="AMQN01001118">
    <property type="status" value="NOT_ANNOTATED_CDS"/>
    <property type="molecule type" value="Genomic_DNA"/>
</dbReference>
<dbReference type="GO" id="GO:0005875">
    <property type="term" value="C:microtubule associated complex"/>
    <property type="evidence" value="ECO:0007669"/>
    <property type="project" value="TreeGrafter"/>
</dbReference>
<keyword evidence="6" id="KW-0493">Microtubule</keyword>
<evidence type="ECO:0000256" key="6">
    <source>
        <dbReference type="RuleBase" id="RU000394"/>
    </source>
</evidence>
<dbReference type="EMBL" id="KB299619">
    <property type="protein sequence ID" value="ELU07804.1"/>
    <property type="molecule type" value="Genomic_DNA"/>
</dbReference>
<dbReference type="PANTHER" id="PTHR47969">
    <property type="entry name" value="CHROMOSOME-ASSOCIATED KINESIN KIF4A-RELATED"/>
    <property type="match status" value="1"/>
</dbReference>
<dbReference type="AlphaFoldDB" id="R7UMP0"/>
<dbReference type="Gene3D" id="3.40.850.10">
    <property type="entry name" value="Kinesin motor domain"/>
    <property type="match status" value="1"/>
</dbReference>
<dbReference type="SUPFAM" id="SSF52540">
    <property type="entry name" value="P-loop containing nucleoside triphosphate hydrolases"/>
    <property type="match status" value="1"/>
</dbReference>
<dbReference type="InterPro" id="IPR019821">
    <property type="entry name" value="Kinesin_motor_CS"/>
</dbReference>
<keyword evidence="10" id="KW-1185">Reference proteome</keyword>
<accession>R7UMP0</accession>
<name>R7UMP0_CAPTE</name>
<dbReference type="Pfam" id="PF00225">
    <property type="entry name" value="Kinesin"/>
    <property type="match status" value="1"/>
</dbReference>
<dbReference type="GO" id="GO:0051231">
    <property type="term" value="P:spindle elongation"/>
    <property type="evidence" value="ECO:0007669"/>
    <property type="project" value="TreeGrafter"/>
</dbReference>
<keyword evidence="3 5" id="KW-0067">ATP-binding</keyword>
<reference evidence="8 10" key="2">
    <citation type="journal article" date="2013" name="Nature">
        <title>Insights into bilaterian evolution from three spiralian genomes.</title>
        <authorList>
            <person name="Simakov O."/>
            <person name="Marletaz F."/>
            <person name="Cho S.J."/>
            <person name="Edsinger-Gonzales E."/>
            <person name="Havlak P."/>
            <person name="Hellsten U."/>
            <person name="Kuo D.H."/>
            <person name="Larsson T."/>
            <person name="Lv J."/>
            <person name="Arendt D."/>
            <person name="Savage R."/>
            <person name="Osoegawa K."/>
            <person name="de Jong P."/>
            <person name="Grimwood J."/>
            <person name="Chapman J.A."/>
            <person name="Shapiro H."/>
            <person name="Aerts A."/>
            <person name="Otillar R.P."/>
            <person name="Terry A.Y."/>
            <person name="Boore J.L."/>
            <person name="Grigoriev I.V."/>
            <person name="Lindberg D.R."/>
            <person name="Seaver E.C."/>
            <person name="Weisblat D.A."/>
            <person name="Putnam N.H."/>
            <person name="Rokhsar D.S."/>
        </authorList>
    </citation>
    <scope>NUCLEOTIDE SEQUENCE</scope>
    <source>
        <strain evidence="8 10">I ESC-2004</strain>
    </source>
</reference>
<evidence type="ECO:0000313" key="9">
    <source>
        <dbReference type="EnsemblMetazoa" id="CapteP103345"/>
    </source>
</evidence>
<dbReference type="EnsemblMetazoa" id="CapteT103345">
    <property type="protein sequence ID" value="CapteP103345"/>
    <property type="gene ID" value="CapteG103345"/>
</dbReference>
<dbReference type="CDD" id="cd00106">
    <property type="entry name" value="KISc"/>
    <property type="match status" value="1"/>
</dbReference>
<dbReference type="PROSITE" id="PS50067">
    <property type="entry name" value="KINESIN_MOTOR_2"/>
    <property type="match status" value="1"/>
</dbReference>
<keyword evidence="4" id="KW-0206">Cytoskeleton</keyword>
<evidence type="ECO:0000256" key="3">
    <source>
        <dbReference type="ARBA" id="ARBA00022840"/>
    </source>
</evidence>
<dbReference type="InterPro" id="IPR001752">
    <property type="entry name" value="Kinesin_motor_dom"/>
</dbReference>
<dbReference type="GO" id="GO:0003777">
    <property type="term" value="F:microtubule motor activity"/>
    <property type="evidence" value="ECO:0007669"/>
    <property type="project" value="InterPro"/>
</dbReference>
<gene>
    <name evidence="8" type="ORF">CAPTEDRAFT_103345</name>
</gene>
<evidence type="ECO:0000256" key="2">
    <source>
        <dbReference type="ARBA" id="ARBA00022741"/>
    </source>
</evidence>
<proteinExistence type="inferred from homology"/>
<dbReference type="GO" id="GO:0005874">
    <property type="term" value="C:microtubule"/>
    <property type="evidence" value="ECO:0007669"/>
    <property type="project" value="UniProtKB-KW"/>
</dbReference>
<comment type="subcellular location">
    <subcellularLocation>
        <location evidence="1">Cytoplasm</location>
        <location evidence="1">Cytoskeleton</location>
    </subcellularLocation>
</comment>
<comment type="similarity">
    <text evidence="5 6">Belongs to the TRAFAC class myosin-kinesin ATPase superfamily. Kinesin family.</text>
</comment>
<dbReference type="PANTHER" id="PTHR47969:SF33">
    <property type="entry name" value="KINESIN-LIKE PROTEIN"/>
    <property type="match status" value="1"/>
</dbReference>
<keyword evidence="4" id="KW-0963">Cytoplasm</keyword>
<feature type="domain" description="Kinesin motor" evidence="7">
    <location>
        <begin position="1"/>
        <end position="333"/>
    </location>
</feature>
<dbReference type="GO" id="GO:0005524">
    <property type="term" value="F:ATP binding"/>
    <property type="evidence" value="ECO:0007669"/>
    <property type="project" value="UniProtKB-UniRule"/>
</dbReference>
<reference evidence="10" key="1">
    <citation type="submission" date="2012-12" db="EMBL/GenBank/DDBJ databases">
        <authorList>
            <person name="Hellsten U."/>
            <person name="Grimwood J."/>
            <person name="Chapman J.A."/>
            <person name="Shapiro H."/>
            <person name="Aerts A."/>
            <person name="Otillar R.P."/>
            <person name="Terry A.Y."/>
            <person name="Boore J.L."/>
            <person name="Simakov O."/>
            <person name="Marletaz F."/>
            <person name="Cho S.-J."/>
            <person name="Edsinger-Gonzales E."/>
            <person name="Havlak P."/>
            <person name="Kuo D.-H."/>
            <person name="Larsson T."/>
            <person name="Lv J."/>
            <person name="Arendt D."/>
            <person name="Savage R."/>
            <person name="Osoegawa K."/>
            <person name="de Jong P."/>
            <person name="Lindberg D.R."/>
            <person name="Seaver E.C."/>
            <person name="Weisblat D.A."/>
            <person name="Putnam N.H."/>
            <person name="Grigoriev I.V."/>
            <person name="Rokhsar D.S."/>
        </authorList>
    </citation>
    <scope>NUCLEOTIDE SEQUENCE</scope>
    <source>
        <strain evidence="10">I ESC-2004</strain>
    </source>
</reference>
<dbReference type="InterPro" id="IPR027417">
    <property type="entry name" value="P-loop_NTPase"/>
</dbReference>
<dbReference type="Proteomes" id="UP000014760">
    <property type="component" value="Unassembled WGS sequence"/>
</dbReference>
<dbReference type="PROSITE" id="PS00411">
    <property type="entry name" value="KINESIN_MOTOR_1"/>
    <property type="match status" value="1"/>
</dbReference>
<organism evidence="8">
    <name type="scientific">Capitella teleta</name>
    <name type="common">Polychaete worm</name>
    <dbReference type="NCBI Taxonomy" id="283909"/>
    <lineage>
        <taxon>Eukaryota</taxon>
        <taxon>Metazoa</taxon>
        <taxon>Spiralia</taxon>
        <taxon>Lophotrochozoa</taxon>
        <taxon>Annelida</taxon>
        <taxon>Polychaeta</taxon>
        <taxon>Sedentaria</taxon>
        <taxon>Scolecida</taxon>
        <taxon>Capitellidae</taxon>
        <taxon>Capitella</taxon>
    </lineage>
</organism>
<dbReference type="STRING" id="283909.R7UMP0"/>
<feature type="non-terminal residue" evidence="8">
    <location>
        <position position="1"/>
    </location>
</feature>
<sequence>IRVRPLSGSEKKKTEKNIIQFPGDGAIWLDLGISTKSFTFNVMFEPEACQSDVFDNCGMTRLIDMALNGYACTAFAFGQTGSGKTHTITGPPELVQPDLHGLIPRSFQYLFHLMKKKPTNGYRIRASYLEIYNEQVQDLLNPSQKKQLAVRWSKDSGFYVENLFSIECESMEDLMAVLEEGLKNRAVGSNSFNEHSSRSHSMLTLNIDSEVADPEDENLYITKHGKLTFVDLAGAEKTKTSGSENNFPTQEHITESNNINRSLLVLGNCISALGDSKKRNGHIPYRDSKLTKLLADSLGGQGVTLMIACVAPSGVNAVETMNTLRYAKRARRIKTKPVIKMDPREKLIMSLKREVKILRSENHYLRQQVILKQIQLQNNENMHLSNAYYI</sequence>
<evidence type="ECO:0000259" key="7">
    <source>
        <dbReference type="PROSITE" id="PS50067"/>
    </source>
</evidence>
<reference evidence="9" key="3">
    <citation type="submission" date="2015-06" db="UniProtKB">
        <authorList>
            <consortium name="EnsemblMetazoa"/>
        </authorList>
    </citation>
    <scope>IDENTIFICATION</scope>
</reference>
<dbReference type="FunFam" id="3.40.850.10:FF:000080">
    <property type="entry name" value="Kinesin-like protein"/>
    <property type="match status" value="1"/>
</dbReference>
<dbReference type="PRINTS" id="PR00380">
    <property type="entry name" value="KINESINHEAVY"/>
</dbReference>